<feature type="chain" id="PRO_5003010765" evidence="3">
    <location>
        <begin position="22"/>
        <end position="845"/>
    </location>
</feature>
<dbReference type="InterPro" id="IPR029052">
    <property type="entry name" value="Metallo-depent_PP-like"/>
</dbReference>
<dbReference type="eggNOG" id="COG2843">
    <property type="taxonomic scope" value="Bacteria"/>
</dbReference>
<organism evidence="5 6">
    <name type="scientific">Haliangium ochraceum (strain DSM 14365 / JCM 11303 / SMP-2)</name>
    <dbReference type="NCBI Taxonomy" id="502025"/>
    <lineage>
        <taxon>Bacteria</taxon>
        <taxon>Pseudomonadati</taxon>
        <taxon>Myxococcota</taxon>
        <taxon>Polyangia</taxon>
        <taxon>Haliangiales</taxon>
        <taxon>Kofleriaceae</taxon>
        <taxon>Haliangium</taxon>
    </lineage>
</organism>
<feature type="compositionally biased region" description="Low complexity" evidence="2">
    <location>
        <begin position="30"/>
        <end position="56"/>
    </location>
</feature>
<dbReference type="EMBL" id="CP001804">
    <property type="protein sequence ID" value="ACY18855.1"/>
    <property type="molecule type" value="Genomic_DNA"/>
</dbReference>
<feature type="signal peptide" evidence="3">
    <location>
        <begin position="1"/>
        <end position="21"/>
    </location>
</feature>
<gene>
    <name evidence="5" type="ordered locus">Hoch_6386</name>
</gene>
<evidence type="ECO:0000313" key="6">
    <source>
        <dbReference type="Proteomes" id="UP000001880"/>
    </source>
</evidence>
<dbReference type="PROSITE" id="PS51257">
    <property type="entry name" value="PROKAR_LIPOPROTEIN"/>
    <property type="match status" value="1"/>
</dbReference>
<dbReference type="OrthoDB" id="5405713at2"/>
<dbReference type="SMART" id="SM00854">
    <property type="entry name" value="PGA_cap"/>
    <property type="match status" value="1"/>
</dbReference>
<evidence type="ECO:0000256" key="3">
    <source>
        <dbReference type="SAM" id="SignalP"/>
    </source>
</evidence>
<accession>D0LP29</accession>
<dbReference type="Pfam" id="PF09587">
    <property type="entry name" value="PGA_cap"/>
    <property type="match status" value="1"/>
</dbReference>
<feature type="domain" description="Capsule synthesis protein CapA" evidence="4">
    <location>
        <begin position="156"/>
        <end position="488"/>
    </location>
</feature>
<keyword evidence="6" id="KW-1185">Reference proteome</keyword>
<dbReference type="Proteomes" id="UP000001880">
    <property type="component" value="Chromosome"/>
</dbReference>
<dbReference type="InterPro" id="IPR052169">
    <property type="entry name" value="CW_Biosynth-Accessory"/>
</dbReference>
<feature type="region of interest" description="Disordered" evidence="2">
    <location>
        <begin position="27"/>
        <end position="72"/>
    </location>
</feature>
<comment type="similarity">
    <text evidence="1">Belongs to the CapA family.</text>
</comment>
<dbReference type="InterPro" id="IPR019079">
    <property type="entry name" value="Capsule_synth_CapA"/>
</dbReference>
<evidence type="ECO:0000256" key="2">
    <source>
        <dbReference type="SAM" id="MobiDB-lite"/>
    </source>
</evidence>
<proteinExistence type="inferred from homology"/>
<dbReference type="PANTHER" id="PTHR33393:SF11">
    <property type="entry name" value="POLYGLUTAMINE SYNTHESIS ACCESSORY PROTEIN RV0574C-RELATED"/>
    <property type="match status" value="1"/>
</dbReference>
<evidence type="ECO:0000313" key="5">
    <source>
        <dbReference type="EMBL" id="ACY18855.1"/>
    </source>
</evidence>
<sequence length="845" mass="89487">MFEVTRICSLQPLAVCVVLFAACGGGSGEGSSPDGGSAPPLDAAPTADAVPTGDASPPAPPPRTPPEDGDPTTYSVIVRVVDEAGAPLPDSTVALPGLTEVADERGEVVIAHRREPLSAVVAGNGRLAEPLVLGHEHDTQTVMVRLRARASGALWSMHAGGDVMFARRYYEPLGDAPPLIDPTAISTSARAVVAPVAAMFAAADLRSVNLETVVSVLPESDAHPGKRIVINSHPDTLAALDALGVDVAVLGNNHIRDYLDQGVSATLQALEAGGFEHVGALPAGAGSVQLPFVRAYDSTVVGLLSYSVLSGDPNNNALARDGESLPPDLDPADAWEYEARSWGFSGSVLSVPTTLRRAGSAWRLFRDAEDEMSESERAAAWASLSGVYPELEDGVARRGHGGAAYWTTEEAQDDIASLTRVTDALIVQVHGSFEFQTQPSPLAAEIARAAIDAGADAVLFHHPHVMQGFDWYKGKLIAYSLGNFVFDQNEITTADSGFLRLVWDGASLLQARLFPVHLGNFRPNPVADRARLHQLLTLWEQSALGAVAERDASGEVRVLLRAADADTQRGHLRLRPDGVDIVATPPASEQFELTLPAGASAAVPAAGLVRAQAGGNGVLLGRELFVWGDFEDYAADEAGTGGMQWRLDHSDAMLVIADDAGHGRGYATMARDADNESDASVFTSARVPAPVHRWFVEDGAGVGAPVDGTPSYTISLLARREGNGEPYLRMDLYPTEGLTPDAGNLGDVLLPIDIPADGAWHEVQFDLASDDLRVAGARMEAFRLNFRLRPPSSGAARFDIDDVRVLEWRPAAALGDLRGAFSQVRNPQGDARTVTLEVLPLHQRP</sequence>
<evidence type="ECO:0000256" key="1">
    <source>
        <dbReference type="ARBA" id="ARBA00005662"/>
    </source>
</evidence>
<evidence type="ECO:0000259" key="4">
    <source>
        <dbReference type="SMART" id="SM00854"/>
    </source>
</evidence>
<dbReference type="PANTHER" id="PTHR33393">
    <property type="entry name" value="POLYGLUTAMINE SYNTHESIS ACCESSORY PROTEIN RV0574C-RELATED"/>
    <property type="match status" value="1"/>
</dbReference>
<dbReference type="SUPFAM" id="SSF56300">
    <property type="entry name" value="Metallo-dependent phosphatases"/>
    <property type="match status" value="1"/>
</dbReference>
<dbReference type="AlphaFoldDB" id="D0LP29"/>
<protein>
    <submittedName>
        <fullName evidence="5">Capsule synthesis protein, CapA</fullName>
    </submittedName>
</protein>
<keyword evidence="3" id="KW-0732">Signal</keyword>
<dbReference type="HOGENOM" id="CLU_345068_0_0_7"/>
<dbReference type="KEGG" id="hoh:Hoch_6386"/>
<reference evidence="5 6" key="1">
    <citation type="journal article" date="2010" name="Stand. Genomic Sci.">
        <title>Complete genome sequence of Haliangium ochraceum type strain (SMP-2).</title>
        <authorList>
            <consortium name="US DOE Joint Genome Institute (JGI-PGF)"/>
            <person name="Ivanova N."/>
            <person name="Daum C."/>
            <person name="Lang E."/>
            <person name="Abt B."/>
            <person name="Kopitz M."/>
            <person name="Saunders E."/>
            <person name="Lapidus A."/>
            <person name="Lucas S."/>
            <person name="Glavina Del Rio T."/>
            <person name="Nolan M."/>
            <person name="Tice H."/>
            <person name="Copeland A."/>
            <person name="Cheng J.F."/>
            <person name="Chen F."/>
            <person name="Bruce D."/>
            <person name="Goodwin L."/>
            <person name="Pitluck S."/>
            <person name="Mavromatis K."/>
            <person name="Pati A."/>
            <person name="Mikhailova N."/>
            <person name="Chen A."/>
            <person name="Palaniappan K."/>
            <person name="Land M."/>
            <person name="Hauser L."/>
            <person name="Chang Y.J."/>
            <person name="Jeffries C.D."/>
            <person name="Detter J.C."/>
            <person name="Brettin T."/>
            <person name="Rohde M."/>
            <person name="Goker M."/>
            <person name="Bristow J."/>
            <person name="Markowitz V."/>
            <person name="Eisen J.A."/>
            <person name="Hugenholtz P."/>
            <person name="Kyrpides N.C."/>
            <person name="Klenk H.P."/>
        </authorList>
    </citation>
    <scope>NUCLEOTIDE SEQUENCE [LARGE SCALE GENOMIC DNA]</scope>
    <source>
        <strain evidence="6">DSM 14365 / CIP 107738 / JCM 11303 / AJ 13395 / SMP-2</strain>
    </source>
</reference>
<name>D0LP29_HALO1</name>